<feature type="compositionally biased region" description="Acidic residues" evidence="1">
    <location>
        <begin position="329"/>
        <end position="340"/>
    </location>
</feature>
<feature type="compositionally biased region" description="Polar residues" evidence="1">
    <location>
        <begin position="539"/>
        <end position="553"/>
    </location>
</feature>
<proteinExistence type="predicted"/>
<evidence type="ECO:0000313" key="2">
    <source>
        <dbReference type="EMBL" id="ORY91459.1"/>
    </source>
</evidence>
<feature type="compositionally biased region" description="Low complexity" evidence="1">
    <location>
        <begin position="738"/>
        <end position="759"/>
    </location>
</feature>
<keyword evidence="3" id="KW-1185">Reference proteome</keyword>
<feature type="region of interest" description="Disordered" evidence="1">
    <location>
        <begin position="1"/>
        <end position="512"/>
    </location>
</feature>
<feature type="compositionally biased region" description="Polar residues" evidence="1">
    <location>
        <begin position="45"/>
        <end position="85"/>
    </location>
</feature>
<evidence type="ECO:0000256" key="1">
    <source>
        <dbReference type="SAM" id="MobiDB-lite"/>
    </source>
</evidence>
<feature type="compositionally biased region" description="Basic and acidic residues" evidence="1">
    <location>
        <begin position="239"/>
        <end position="255"/>
    </location>
</feature>
<comment type="caution">
    <text evidence="2">The sequence shown here is derived from an EMBL/GenBank/DDBJ whole genome shotgun (WGS) entry which is preliminary data.</text>
</comment>
<feature type="compositionally biased region" description="Low complexity" evidence="1">
    <location>
        <begin position="451"/>
        <end position="462"/>
    </location>
</feature>
<dbReference type="EMBL" id="MCGR01000002">
    <property type="protein sequence ID" value="ORY91459.1"/>
    <property type="molecule type" value="Genomic_DNA"/>
</dbReference>
<evidence type="ECO:0000313" key="3">
    <source>
        <dbReference type="Proteomes" id="UP000193467"/>
    </source>
</evidence>
<protein>
    <submittedName>
        <fullName evidence="2">Uncharacterized protein</fullName>
    </submittedName>
</protein>
<dbReference type="OrthoDB" id="2537983at2759"/>
<dbReference type="AlphaFoldDB" id="A0A1Y2G250"/>
<name>A0A1Y2G250_9BASI</name>
<feature type="compositionally biased region" description="Acidic residues" evidence="1">
    <location>
        <begin position="668"/>
        <end position="679"/>
    </location>
</feature>
<feature type="compositionally biased region" description="Low complexity" evidence="1">
    <location>
        <begin position="139"/>
        <end position="155"/>
    </location>
</feature>
<organism evidence="2 3">
    <name type="scientific">Leucosporidium creatinivorum</name>
    <dbReference type="NCBI Taxonomy" id="106004"/>
    <lineage>
        <taxon>Eukaryota</taxon>
        <taxon>Fungi</taxon>
        <taxon>Dikarya</taxon>
        <taxon>Basidiomycota</taxon>
        <taxon>Pucciniomycotina</taxon>
        <taxon>Microbotryomycetes</taxon>
        <taxon>Leucosporidiales</taxon>
        <taxon>Leucosporidium</taxon>
    </lineage>
</organism>
<sequence length="797" mass="86686">MSSSSSSSTKNRSAWANGRYDGGSAFGGTQPRLLPLGKKALVTPRASNPSSTAKQTKSKQVSLKSAFKRQQNAASRPSTTQQSTSKENRPPSQRALADGRSSSDDDNLLGAKEGRTAEQPGFFGRLYKAFAHTNDEDTSPSSAASSRQQSQSRPPKGIGKRILNPSASDKRRGPTIDFDASGEPPMDDDEMAGETQRRKRKRVQEGGRGQLDLVPADDFEGFGGRTHASGSSSRKRVKRELEMGEEEKPVMLELKDDSDEELDKRTEEPPEDSWDPEPSTRPDSVPAPASPSFNPSKRSYAESSQSDDDTLQQQLVPRRDDISVVLVPDSDDLVPDSEDEGMQRTDDECDRLAQSMGAGMADDSGYAEMEVEPEEEKGKDDSNFSLPVLPPSLASTNNRRRSVNLRPVDEDVPMGDEPVRDTQSPFPSLSADRTLGRTPSGILMPPPPLPRSRSSPRSNSSSGEKAVVRTTPLPTEAIPAVAEETQDDPPPAGPTVLVPDTQPQLNYHPIPAPPLLLSPNRVLCEETQFHPLPPPPVLASTSISSNPIASTSKLPPRSPTTPKRHTASTSAWDSLASAWAGQRPPSPPKPASPRQSRLNEFFRIPSRPSLDHENEDEETQLVEDSQPTVAAGFGGLTLEQMEAFRGAFNTTREMGRLARSGSKGNLEDVPEEEEIEEAMEVERVESSDSEECWSPLGSPVKKRFPTLALGGAGEGRENVKSASFDLGGEGSQGRRRQASASQFRSGSQGQRKSQEQSSSAEQRGVEQLAQLETQWESYWSEETYQPFVPLSEPLEQL</sequence>
<accession>A0A1Y2G250</accession>
<feature type="region of interest" description="Disordered" evidence="1">
    <location>
        <begin position="534"/>
        <end position="597"/>
    </location>
</feature>
<reference evidence="2 3" key="1">
    <citation type="submission" date="2016-07" db="EMBL/GenBank/DDBJ databases">
        <title>Pervasive Adenine N6-methylation of Active Genes in Fungi.</title>
        <authorList>
            <consortium name="DOE Joint Genome Institute"/>
            <person name="Mondo S.J."/>
            <person name="Dannebaum R.O."/>
            <person name="Kuo R.C."/>
            <person name="Labutti K."/>
            <person name="Haridas S."/>
            <person name="Kuo A."/>
            <person name="Salamov A."/>
            <person name="Ahrendt S.R."/>
            <person name="Lipzen A."/>
            <person name="Sullivan W."/>
            <person name="Andreopoulos W.B."/>
            <person name="Clum A."/>
            <person name="Lindquist E."/>
            <person name="Daum C."/>
            <person name="Ramamoorthy G.K."/>
            <person name="Gryganskyi A."/>
            <person name="Culley D."/>
            <person name="Magnuson J.K."/>
            <person name="James T.Y."/>
            <person name="O'Malley M.A."/>
            <person name="Stajich J.E."/>
            <person name="Spatafora J.W."/>
            <person name="Visel A."/>
            <person name="Grigoriev I.V."/>
        </authorList>
    </citation>
    <scope>NUCLEOTIDE SEQUENCE [LARGE SCALE GENOMIC DNA]</scope>
    <source>
        <strain evidence="2 3">62-1032</strain>
    </source>
</reference>
<dbReference type="InParanoid" id="A0A1Y2G250"/>
<gene>
    <name evidence="2" type="ORF">BCR35DRAFT_323289</name>
</gene>
<feature type="region of interest" description="Disordered" evidence="1">
    <location>
        <begin position="655"/>
        <end position="767"/>
    </location>
</feature>
<dbReference type="Proteomes" id="UP000193467">
    <property type="component" value="Unassembled WGS sequence"/>
</dbReference>